<keyword evidence="2" id="KW-1185">Reference proteome</keyword>
<proteinExistence type="predicted"/>
<organism evidence="1 2">
    <name type="scientific">Trichinella patagoniensis</name>
    <dbReference type="NCBI Taxonomy" id="990121"/>
    <lineage>
        <taxon>Eukaryota</taxon>
        <taxon>Metazoa</taxon>
        <taxon>Ecdysozoa</taxon>
        <taxon>Nematoda</taxon>
        <taxon>Enoplea</taxon>
        <taxon>Dorylaimia</taxon>
        <taxon>Trichinellida</taxon>
        <taxon>Trichinellidae</taxon>
        <taxon>Trichinella</taxon>
    </lineage>
</organism>
<gene>
    <name evidence="1" type="ORF">T12_15553</name>
</gene>
<dbReference type="Proteomes" id="UP000054783">
    <property type="component" value="Unassembled WGS sequence"/>
</dbReference>
<evidence type="ECO:0000313" key="2">
    <source>
        <dbReference type="Proteomes" id="UP000054783"/>
    </source>
</evidence>
<accession>A0A0V1AEP3</accession>
<dbReference type="AlphaFoldDB" id="A0A0V1AEP3"/>
<reference evidence="1 2" key="1">
    <citation type="submission" date="2015-01" db="EMBL/GenBank/DDBJ databases">
        <title>Evolution of Trichinella species and genotypes.</title>
        <authorList>
            <person name="Korhonen P.K."/>
            <person name="Edoardo P."/>
            <person name="Giuseppe L.R."/>
            <person name="Gasser R.B."/>
        </authorList>
    </citation>
    <scope>NUCLEOTIDE SEQUENCE [LARGE SCALE GENOMIC DNA]</scope>
    <source>
        <strain evidence="1">ISS2496</strain>
    </source>
</reference>
<protein>
    <submittedName>
        <fullName evidence="1">Uncharacterized protein</fullName>
    </submittedName>
</protein>
<comment type="caution">
    <text evidence="1">The sequence shown here is derived from an EMBL/GenBank/DDBJ whole genome shotgun (WGS) entry which is preliminary data.</text>
</comment>
<sequence length="116" mass="13290">MRWLQKATMRAQCRFRSAVCRSCQEIGRIDEKYIVSVKIAGHSSQLKIDLGSERTFETLHKNNKKLKLDQSTHSLFTFPRPIASVLCKYQAVFTPDLGYYRGVPVSLNLDPLVVPF</sequence>
<dbReference type="EMBL" id="JYDQ01000005">
    <property type="protein sequence ID" value="KRY23102.1"/>
    <property type="molecule type" value="Genomic_DNA"/>
</dbReference>
<evidence type="ECO:0000313" key="1">
    <source>
        <dbReference type="EMBL" id="KRY23102.1"/>
    </source>
</evidence>
<name>A0A0V1AEP3_9BILA</name>